<dbReference type="Gene3D" id="1.10.150.190">
    <property type="entry name" value="Translation initiation factor 2, subunit 1, domain 2"/>
    <property type="match status" value="1"/>
</dbReference>
<evidence type="ECO:0000256" key="9">
    <source>
        <dbReference type="ARBA" id="ARBA00033333"/>
    </source>
</evidence>
<keyword evidence="5" id="KW-0396">Initiation factor</keyword>
<evidence type="ECO:0000256" key="3">
    <source>
        <dbReference type="ARBA" id="ARBA00011243"/>
    </source>
</evidence>
<comment type="function">
    <text evidence="1">eIF-2 functions in the early steps of protein synthesis by forming a ternary complex with GTP and initiator tRNA.</text>
</comment>
<evidence type="ECO:0000256" key="5">
    <source>
        <dbReference type="ARBA" id="ARBA00022540"/>
    </source>
</evidence>
<evidence type="ECO:0000256" key="1">
    <source>
        <dbReference type="ARBA" id="ARBA00003323"/>
    </source>
</evidence>
<dbReference type="SUPFAM" id="SSF116742">
    <property type="entry name" value="eIF2alpha middle domain-like"/>
    <property type="match status" value="1"/>
</dbReference>
<keyword evidence="7" id="KW-0648">Protein biosynthesis</keyword>
<dbReference type="GO" id="GO:0003723">
    <property type="term" value="F:RNA binding"/>
    <property type="evidence" value="ECO:0007669"/>
    <property type="project" value="UniProtKB-KW"/>
</dbReference>
<protein>
    <recommendedName>
        <fullName evidence="4">Translation initiation factor 2 subunit alpha</fullName>
    </recommendedName>
    <alternativeName>
        <fullName evidence="8">aIF2-alpha</fullName>
    </alternativeName>
    <alternativeName>
        <fullName evidence="9">eIF-2-alpha</fullName>
    </alternativeName>
</protein>
<evidence type="ECO:0000256" key="7">
    <source>
        <dbReference type="ARBA" id="ARBA00022917"/>
    </source>
</evidence>
<dbReference type="FunFam" id="3.30.70.1130:FF:000002">
    <property type="entry name" value="Translation initiation factor 2 subunit alpha"/>
    <property type="match status" value="1"/>
</dbReference>
<evidence type="ECO:0000313" key="11">
    <source>
        <dbReference type="EMBL" id="KON29006.1"/>
    </source>
</evidence>
<comment type="caution">
    <text evidence="11">The sequence shown here is derived from an EMBL/GenBank/DDBJ whole genome shotgun (WGS) entry which is preliminary data.</text>
</comment>
<dbReference type="Gene3D" id="3.30.70.1130">
    <property type="entry name" value="EIF_2_alpha"/>
    <property type="match status" value="1"/>
</dbReference>
<comment type="subunit">
    <text evidence="3">Heterotrimer composed of an alpha, a beta and a gamma chain.</text>
</comment>
<dbReference type="InterPro" id="IPR011488">
    <property type="entry name" value="TIF_2_asu"/>
</dbReference>
<dbReference type="InterPro" id="IPR044126">
    <property type="entry name" value="S1_IF2_alpha"/>
</dbReference>
<dbReference type="GO" id="GO:0003743">
    <property type="term" value="F:translation initiation factor activity"/>
    <property type="evidence" value="ECO:0007669"/>
    <property type="project" value="UniProtKB-KW"/>
</dbReference>
<dbReference type="Proteomes" id="UP000037210">
    <property type="component" value="Unassembled WGS sequence"/>
</dbReference>
<dbReference type="FunFam" id="2.40.50.140:FF:000015">
    <property type="entry name" value="Eukaryotic translation initiation factor 2 subunit alpha"/>
    <property type="match status" value="1"/>
</dbReference>
<dbReference type="InterPro" id="IPR003029">
    <property type="entry name" value="S1_domain"/>
</dbReference>
<evidence type="ECO:0000256" key="4">
    <source>
        <dbReference type="ARBA" id="ARBA00013678"/>
    </source>
</evidence>
<keyword evidence="6" id="KW-0694">RNA-binding</keyword>
<evidence type="ECO:0000256" key="2">
    <source>
        <dbReference type="ARBA" id="ARBA00007223"/>
    </source>
</evidence>
<dbReference type="PANTHER" id="PTHR10602:SF0">
    <property type="entry name" value="EUKARYOTIC TRANSLATION INITIATION FACTOR 2 SUBUNIT 1"/>
    <property type="match status" value="1"/>
</dbReference>
<dbReference type="PROSITE" id="PS50126">
    <property type="entry name" value="S1"/>
    <property type="match status" value="1"/>
</dbReference>
<comment type="similarity">
    <text evidence="2">Belongs to the eIF-2-alpha family.</text>
</comment>
<dbReference type="PANTHER" id="PTHR10602">
    <property type="entry name" value="EUKARYOTIC TRANSLATION INITIATION FACTOR 2 SUBUNIT 1"/>
    <property type="match status" value="1"/>
</dbReference>
<dbReference type="NCBIfam" id="NF003062">
    <property type="entry name" value="PRK03987.1-1"/>
    <property type="match status" value="1"/>
</dbReference>
<dbReference type="GO" id="GO:0043022">
    <property type="term" value="F:ribosome binding"/>
    <property type="evidence" value="ECO:0007669"/>
    <property type="project" value="TreeGrafter"/>
</dbReference>
<dbReference type="InterPro" id="IPR024054">
    <property type="entry name" value="TIF2_asu_middle_sf"/>
</dbReference>
<evidence type="ECO:0000259" key="10">
    <source>
        <dbReference type="PROSITE" id="PS50126"/>
    </source>
</evidence>
<dbReference type="AlphaFoldDB" id="A0A0M0BL30"/>
<dbReference type="InterPro" id="IPR012340">
    <property type="entry name" value="NA-bd_OB-fold"/>
</dbReference>
<evidence type="ECO:0000313" key="12">
    <source>
        <dbReference type="Proteomes" id="UP000037210"/>
    </source>
</evidence>
<dbReference type="Pfam" id="PF07541">
    <property type="entry name" value="EIF_2_alpha"/>
    <property type="match status" value="1"/>
</dbReference>
<accession>A0A0M0BL30</accession>
<dbReference type="SUPFAM" id="SSF110993">
    <property type="entry name" value="eIF-2-alpha, C-terminal domain"/>
    <property type="match status" value="1"/>
</dbReference>
<dbReference type="EMBL" id="LFWZ01000076">
    <property type="protein sequence ID" value="KON29006.1"/>
    <property type="molecule type" value="Genomic_DNA"/>
</dbReference>
<dbReference type="SMART" id="SM00316">
    <property type="entry name" value="S1"/>
    <property type="match status" value="1"/>
</dbReference>
<organism evidence="11 12">
    <name type="scientific">miscellaneous Crenarchaeota group-15 archaeon DG-45</name>
    <dbReference type="NCBI Taxonomy" id="1685127"/>
    <lineage>
        <taxon>Archaea</taxon>
        <taxon>Candidatus Bathyarchaeota</taxon>
        <taxon>MCG-15</taxon>
    </lineage>
</organism>
<evidence type="ECO:0000256" key="6">
    <source>
        <dbReference type="ARBA" id="ARBA00022884"/>
    </source>
</evidence>
<dbReference type="NCBIfam" id="NF003064">
    <property type="entry name" value="PRK03987.1-4"/>
    <property type="match status" value="1"/>
</dbReference>
<feature type="domain" description="S1 motif" evidence="10">
    <location>
        <begin position="12"/>
        <end position="82"/>
    </location>
</feature>
<name>A0A0M0BL30_9ARCH</name>
<dbReference type="CDD" id="cd04452">
    <property type="entry name" value="S1_IF2_alpha"/>
    <property type="match status" value="1"/>
</dbReference>
<dbReference type="Gene3D" id="2.40.50.140">
    <property type="entry name" value="Nucleic acid-binding proteins"/>
    <property type="match status" value="1"/>
</dbReference>
<dbReference type="SUPFAM" id="SSF50249">
    <property type="entry name" value="Nucleic acid-binding proteins"/>
    <property type="match status" value="1"/>
</dbReference>
<sequence length="262" mass="29403">MSLGRPEWPVIGELVVATIRRIESYGAYVYLDEYEKEGLLHISEISSRWVRNIRNHVREGQKVVLQVLRLDISRGHVDLSLRRVSKDERRKKIEDWKKTRKAETLLKSTASTLKLSDEEIFQKAGAKIIERYGTLYLGLEAAAKKGVDALTEAGVSKRIAKILAETARDKIVVKGVTIHGVFELTSMDPRGIDVIKGTLLETKKVAEANEAEVALYSLGAPKYRIEVTADDYKKAEAALENIVATAEASWSEQEGKFSFSRE</sequence>
<dbReference type="Pfam" id="PF00575">
    <property type="entry name" value="S1"/>
    <property type="match status" value="1"/>
</dbReference>
<gene>
    <name evidence="11" type="ORF">AC482_07330</name>
</gene>
<proteinExistence type="inferred from homology"/>
<evidence type="ECO:0000256" key="8">
    <source>
        <dbReference type="ARBA" id="ARBA00030860"/>
    </source>
</evidence>
<dbReference type="InterPro" id="IPR024055">
    <property type="entry name" value="TIF2_asu_C"/>
</dbReference>
<reference evidence="11 12" key="1">
    <citation type="submission" date="2015-06" db="EMBL/GenBank/DDBJ databases">
        <title>New insights into the roles of widespread benthic archaea in carbon and nitrogen cycling.</title>
        <authorList>
            <person name="Lazar C.S."/>
            <person name="Baker B.J."/>
            <person name="Seitz K.W."/>
            <person name="Hyde A.S."/>
            <person name="Dick G.J."/>
            <person name="Hinrichs K.-U."/>
            <person name="Teske A.P."/>
        </authorList>
    </citation>
    <scope>NUCLEOTIDE SEQUENCE [LARGE SCALE GENOMIC DNA]</scope>
    <source>
        <strain evidence="11">DG-45</strain>
    </source>
</reference>